<keyword evidence="2 8" id="KW-0223">Dioxygenase</keyword>
<evidence type="ECO:0000256" key="6">
    <source>
        <dbReference type="SAM" id="MobiDB-lite"/>
    </source>
</evidence>
<evidence type="ECO:0000259" key="7">
    <source>
        <dbReference type="PROSITE" id="PS51471"/>
    </source>
</evidence>
<feature type="region of interest" description="Disordered" evidence="6">
    <location>
        <begin position="1"/>
        <end position="23"/>
    </location>
</feature>
<dbReference type="InterPro" id="IPR004574">
    <property type="entry name" value="Alkb"/>
</dbReference>
<protein>
    <submittedName>
        <fullName evidence="8">Similar to Alpha-ketoglutarate-dependent dioxygenase abh1 acc. no. O60066</fullName>
    </submittedName>
</protein>
<accession>U4LLC8</accession>
<dbReference type="SUPFAM" id="SSF51197">
    <property type="entry name" value="Clavaminate synthase-like"/>
    <property type="match status" value="1"/>
</dbReference>
<evidence type="ECO:0000256" key="1">
    <source>
        <dbReference type="ARBA" id="ARBA00022723"/>
    </source>
</evidence>
<feature type="binding site" evidence="5">
    <location>
        <position position="233"/>
    </location>
    <ligand>
        <name>Fe cation</name>
        <dbReference type="ChEBI" id="CHEBI:24875"/>
        <note>catalytic</note>
    </ligand>
</feature>
<evidence type="ECO:0000256" key="2">
    <source>
        <dbReference type="ARBA" id="ARBA00022964"/>
    </source>
</evidence>
<comment type="cofactor">
    <cofactor evidence="5">
        <name>Fe(2+)</name>
        <dbReference type="ChEBI" id="CHEBI:29033"/>
    </cofactor>
    <text evidence="5">Binds 1 Fe(2+) ion per subunit.</text>
</comment>
<name>U4LLC8_PYROM</name>
<keyword evidence="4 5" id="KW-0408">Iron</keyword>
<dbReference type="Pfam" id="PF13532">
    <property type="entry name" value="2OG-FeII_Oxy_2"/>
    <property type="match status" value="1"/>
</dbReference>
<feature type="binding site" evidence="5">
    <location>
        <position position="287"/>
    </location>
    <ligand>
        <name>Fe cation</name>
        <dbReference type="ChEBI" id="CHEBI:24875"/>
        <note>catalytic</note>
    </ligand>
</feature>
<evidence type="ECO:0000313" key="9">
    <source>
        <dbReference type="Proteomes" id="UP000018144"/>
    </source>
</evidence>
<dbReference type="PANTHER" id="PTHR16557">
    <property type="entry name" value="ALKYLATED DNA REPAIR PROTEIN ALKB-RELATED"/>
    <property type="match status" value="1"/>
</dbReference>
<dbReference type="Proteomes" id="UP000018144">
    <property type="component" value="Unassembled WGS sequence"/>
</dbReference>
<evidence type="ECO:0000256" key="5">
    <source>
        <dbReference type="PIRSR" id="PIRSR604574-2"/>
    </source>
</evidence>
<feature type="domain" description="Fe2OG dioxygenase" evidence="7">
    <location>
        <begin position="215"/>
        <end position="328"/>
    </location>
</feature>
<evidence type="ECO:0000313" key="8">
    <source>
        <dbReference type="EMBL" id="CCX32919.1"/>
    </source>
</evidence>
<evidence type="ECO:0000256" key="3">
    <source>
        <dbReference type="ARBA" id="ARBA00023002"/>
    </source>
</evidence>
<evidence type="ECO:0000256" key="4">
    <source>
        <dbReference type="ARBA" id="ARBA00023004"/>
    </source>
</evidence>
<proteinExistence type="predicted"/>
<dbReference type="OrthoDB" id="6614653at2759"/>
<dbReference type="eggNOG" id="KOG2731">
    <property type="taxonomic scope" value="Eukaryota"/>
</dbReference>
<keyword evidence="9" id="KW-1185">Reference proteome</keyword>
<dbReference type="GO" id="GO:0051213">
    <property type="term" value="F:dioxygenase activity"/>
    <property type="evidence" value="ECO:0007669"/>
    <property type="project" value="UniProtKB-KW"/>
</dbReference>
<dbReference type="PROSITE" id="PS51471">
    <property type="entry name" value="FE2OG_OXY"/>
    <property type="match status" value="1"/>
</dbReference>
<sequence>MHSTESSTAPPPPPLEHAHHQPPPHIKAFHKLAQKTPEDADILDFFTGAVSDHHRSRLKQHATISGTTAAEVFARFSGKQNTTDPVADIPIYTHSSVPGLLIVPNLLPIPTQQHLLTTLLTGALSDTETHKTNLHTFYSIPSPLPWFSEPPTTTLLPLTDIHKPLTLSQALTKKLRWMTLGGQYDWTAKRYPDSLPPPFPSDVAGLVNGLFPDVTAQAAIVNLYSPGDMLAPHRDIAESVGKGLVSISVGCSGVFVIGCDEKEEVLAVRLNSGDAVVMGGESRWAWHSVPRVERGTCPEELAGWGAGQEQWKDWMRGKRVNVNIRQMWD</sequence>
<dbReference type="InterPro" id="IPR037151">
    <property type="entry name" value="AlkB-like_sf"/>
</dbReference>
<dbReference type="EMBL" id="HF935907">
    <property type="protein sequence ID" value="CCX32919.1"/>
    <property type="molecule type" value="Genomic_DNA"/>
</dbReference>
<keyword evidence="1 5" id="KW-0479">Metal-binding</keyword>
<gene>
    <name evidence="8" type="ORF">PCON_13770</name>
</gene>
<feature type="compositionally biased region" description="Pro residues" evidence="6">
    <location>
        <begin position="9"/>
        <end position="23"/>
    </location>
</feature>
<dbReference type="GO" id="GO:0005737">
    <property type="term" value="C:cytoplasm"/>
    <property type="evidence" value="ECO:0007669"/>
    <property type="project" value="TreeGrafter"/>
</dbReference>
<dbReference type="Gene3D" id="2.60.120.590">
    <property type="entry name" value="Alpha-ketoglutarate-dependent dioxygenase AlkB-like"/>
    <property type="match status" value="1"/>
</dbReference>
<dbReference type="InterPro" id="IPR027450">
    <property type="entry name" value="AlkB-like"/>
</dbReference>
<organism evidence="8 9">
    <name type="scientific">Pyronema omphalodes (strain CBS 100304)</name>
    <name type="common">Pyronema confluens</name>
    <dbReference type="NCBI Taxonomy" id="1076935"/>
    <lineage>
        <taxon>Eukaryota</taxon>
        <taxon>Fungi</taxon>
        <taxon>Dikarya</taxon>
        <taxon>Ascomycota</taxon>
        <taxon>Pezizomycotina</taxon>
        <taxon>Pezizomycetes</taxon>
        <taxon>Pezizales</taxon>
        <taxon>Pyronemataceae</taxon>
        <taxon>Pyronema</taxon>
    </lineage>
</organism>
<dbReference type="PANTHER" id="PTHR16557:SF2">
    <property type="entry name" value="NUCLEIC ACID DIOXYGENASE ALKBH1"/>
    <property type="match status" value="1"/>
</dbReference>
<reference evidence="8 9" key="1">
    <citation type="journal article" date="2013" name="PLoS Genet.">
        <title>The genome and development-dependent transcriptomes of Pyronema confluens: a window into fungal evolution.</title>
        <authorList>
            <person name="Traeger S."/>
            <person name="Altegoer F."/>
            <person name="Freitag M."/>
            <person name="Gabaldon T."/>
            <person name="Kempken F."/>
            <person name="Kumar A."/>
            <person name="Marcet-Houben M."/>
            <person name="Poggeler S."/>
            <person name="Stajich J.E."/>
            <person name="Nowrousian M."/>
        </authorList>
    </citation>
    <scope>NUCLEOTIDE SEQUENCE [LARGE SCALE GENOMIC DNA]</scope>
    <source>
        <strain evidence="9">CBS 100304</strain>
        <tissue evidence="8">Vegetative mycelium</tissue>
    </source>
</reference>
<dbReference type="OMA" id="IHTHYTL"/>
<dbReference type="STRING" id="1076935.U4LLC8"/>
<keyword evidence="3" id="KW-0560">Oxidoreductase</keyword>
<feature type="binding site" evidence="5">
    <location>
        <position position="235"/>
    </location>
    <ligand>
        <name>Fe cation</name>
        <dbReference type="ChEBI" id="CHEBI:24875"/>
        <note>catalytic</note>
    </ligand>
</feature>
<dbReference type="InterPro" id="IPR005123">
    <property type="entry name" value="Oxoglu/Fe-dep_dioxygenase_dom"/>
</dbReference>
<dbReference type="GO" id="GO:0005634">
    <property type="term" value="C:nucleus"/>
    <property type="evidence" value="ECO:0007669"/>
    <property type="project" value="TreeGrafter"/>
</dbReference>
<dbReference type="GO" id="GO:0046872">
    <property type="term" value="F:metal ion binding"/>
    <property type="evidence" value="ECO:0007669"/>
    <property type="project" value="UniProtKB-KW"/>
</dbReference>
<dbReference type="AlphaFoldDB" id="U4LLC8"/>